<evidence type="ECO:0000256" key="9">
    <source>
        <dbReference type="ARBA" id="ARBA00022490"/>
    </source>
</evidence>
<name>A0A1H9C782_9HYPH</name>
<keyword evidence="10 18" id="KW-0028">Amino-acid biosynthesis</keyword>
<evidence type="ECO:0000313" key="22">
    <source>
        <dbReference type="Proteomes" id="UP000199647"/>
    </source>
</evidence>
<evidence type="ECO:0000256" key="14">
    <source>
        <dbReference type="ARBA" id="ARBA00023027"/>
    </source>
</evidence>
<dbReference type="UniPathway" id="UPA00053">
    <property type="reaction ID" value="UER00085"/>
</dbReference>
<feature type="binding site" evidence="18">
    <location>
        <begin position="132"/>
        <end position="133"/>
    </location>
    <ligand>
        <name>NAD(+)</name>
        <dbReference type="ChEBI" id="CHEBI:57540"/>
    </ligand>
</feature>
<comment type="cofactor">
    <cofactor evidence="2 18">
        <name>NAD(+)</name>
        <dbReference type="ChEBI" id="CHEBI:57540"/>
    </cofactor>
</comment>
<keyword evidence="22" id="KW-1185">Reference proteome</keyword>
<dbReference type="SUPFAM" id="SSF56796">
    <property type="entry name" value="Dehydroquinate synthase-like"/>
    <property type="match status" value="1"/>
</dbReference>
<evidence type="ECO:0000256" key="12">
    <source>
        <dbReference type="ARBA" id="ARBA00022741"/>
    </source>
</evidence>
<keyword evidence="14 18" id="KW-0520">NAD</keyword>
<keyword evidence="12 18" id="KW-0547">Nucleotide-binding</keyword>
<feature type="binding site" evidence="18">
    <location>
        <position position="268"/>
    </location>
    <ligand>
        <name>Zn(2+)</name>
        <dbReference type="ChEBI" id="CHEBI:29105"/>
    </ligand>
</feature>
<feature type="binding site" evidence="18">
    <location>
        <begin position="108"/>
        <end position="112"/>
    </location>
    <ligand>
        <name>NAD(+)</name>
        <dbReference type="ChEBI" id="CHEBI:57540"/>
    </ligand>
</feature>
<dbReference type="GO" id="GO:0000166">
    <property type="term" value="F:nucleotide binding"/>
    <property type="evidence" value="ECO:0007669"/>
    <property type="project" value="UniProtKB-KW"/>
</dbReference>
<keyword evidence="11 18" id="KW-0479">Metal-binding</keyword>
<feature type="domain" description="3-dehydroquinate synthase N-terminal" evidence="19">
    <location>
        <begin position="70"/>
        <end position="182"/>
    </location>
</feature>
<accession>A0A1H9C782</accession>
<evidence type="ECO:0000256" key="8">
    <source>
        <dbReference type="ARBA" id="ARBA00017684"/>
    </source>
</evidence>
<keyword evidence="15 18" id="KW-0057">Aromatic amino acid biosynthesis</keyword>
<evidence type="ECO:0000256" key="16">
    <source>
        <dbReference type="ARBA" id="ARBA00023239"/>
    </source>
</evidence>
<dbReference type="PANTHER" id="PTHR43622:SF7">
    <property type="entry name" value="3-DEHYDROQUINATE SYNTHASE, CHLOROPLASTIC"/>
    <property type="match status" value="1"/>
</dbReference>
<dbReference type="AlphaFoldDB" id="A0A1H9C782"/>
<keyword evidence="9 18" id="KW-0963">Cytoplasm</keyword>
<comment type="caution">
    <text evidence="18">Lacks conserved residue(s) required for the propagation of feature annotation.</text>
</comment>
<dbReference type="HAMAP" id="MF_00110">
    <property type="entry name" value="DHQ_synthase"/>
    <property type="match status" value="1"/>
</dbReference>
<dbReference type="InterPro" id="IPR056179">
    <property type="entry name" value="DHQS_C"/>
</dbReference>
<dbReference type="GO" id="GO:0009423">
    <property type="term" value="P:chorismate biosynthetic process"/>
    <property type="evidence" value="ECO:0007669"/>
    <property type="project" value="UniProtKB-UniRule"/>
</dbReference>
<evidence type="ECO:0000259" key="20">
    <source>
        <dbReference type="Pfam" id="PF24621"/>
    </source>
</evidence>
<evidence type="ECO:0000256" key="11">
    <source>
        <dbReference type="ARBA" id="ARBA00022723"/>
    </source>
</evidence>
<evidence type="ECO:0000256" key="18">
    <source>
        <dbReference type="HAMAP-Rule" id="MF_00110"/>
    </source>
</evidence>
<dbReference type="GO" id="GO:0009073">
    <property type="term" value="P:aromatic amino acid family biosynthetic process"/>
    <property type="evidence" value="ECO:0007669"/>
    <property type="project" value="UniProtKB-KW"/>
</dbReference>
<dbReference type="PANTHER" id="PTHR43622">
    <property type="entry name" value="3-DEHYDROQUINATE SYNTHASE"/>
    <property type="match status" value="1"/>
</dbReference>
<evidence type="ECO:0000256" key="5">
    <source>
        <dbReference type="ARBA" id="ARBA00004661"/>
    </source>
</evidence>
<dbReference type="STRING" id="1855383.SAMN05216548_10272"/>
<dbReference type="GO" id="GO:0046872">
    <property type="term" value="F:metal ion binding"/>
    <property type="evidence" value="ECO:0007669"/>
    <property type="project" value="UniProtKB-KW"/>
</dbReference>
<dbReference type="Pfam" id="PF24621">
    <property type="entry name" value="DHQS_C"/>
    <property type="match status" value="1"/>
</dbReference>
<evidence type="ECO:0000256" key="6">
    <source>
        <dbReference type="ARBA" id="ARBA00005412"/>
    </source>
</evidence>
<protein>
    <recommendedName>
        <fullName evidence="8 18">3-dehydroquinate synthase</fullName>
        <shortName evidence="18">DHQS</shortName>
        <ecNumber evidence="7 18">4.2.3.4</ecNumber>
    </recommendedName>
</protein>
<evidence type="ECO:0000256" key="15">
    <source>
        <dbReference type="ARBA" id="ARBA00023141"/>
    </source>
</evidence>
<comment type="function">
    <text evidence="3 18">Catalyzes the conversion of 3-deoxy-D-arabino-heptulosonate 7-phosphate (DAHP) to dehydroquinate (DHQ).</text>
</comment>
<evidence type="ECO:0000256" key="1">
    <source>
        <dbReference type="ARBA" id="ARBA00001393"/>
    </source>
</evidence>
<evidence type="ECO:0000256" key="2">
    <source>
        <dbReference type="ARBA" id="ARBA00001911"/>
    </source>
</evidence>
<dbReference type="InterPro" id="IPR016037">
    <property type="entry name" value="DHQ_synth_AroB"/>
</dbReference>
<dbReference type="GO" id="GO:0005737">
    <property type="term" value="C:cytoplasm"/>
    <property type="evidence" value="ECO:0007669"/>
    <property type="project" value="UniProtKB-SubCell"/>
</dbReference>
<dbReference type="GO" id="GO:0003856">
    <property type="term" value="F:3-dehydroquinate synthase activity"/>
    <property type="evidence" value="ECO:0007669"/>
    <property type="project" value="UniProtKB-UniRule"/>
</dbReference>
<feature type="binding site" evidence="18">
    <location>
        <position position="187"/>
    </location>
    <ligand>
        <name>Zn(2+)</name>
        <dbReference type="ChEBI" id="CHEBI:29105"/>
    </ligand>
</feature>
<dbReference type="CDD" id="cd08195">
    <property type="entry name" value="DHQS"/>
    <property type="match status" value="1"/>
</dbReference>
<dbReference type="InterPro" id="IPR030960">
    <property type="entry name" value="DHQS/DOIS_N"/>
</dbReference>
<keyword evidence="17 18" id="KW-0170">Cobalt</keyword>
<dbReference type="Proteomes" id="UP000199647">
    <property type="component" value="Unassembled WGS sequence"/>
</dbReference>
<evidence type="ECO:0000256" key="13">
    <source>
        <dbReference type="ARBA" id="ARBA00022833"/>
    </source>
</evidence>
<comment type="subcellular location">
    <subcellularLocation>
        <location evidence="4 18">Cytoplasm</location>
    </subcellularLocation>
</comment>
<evidence type="ECO:0000256" key="10">
    <source>
        <dbReference type="ARBA" id="ARBA00022605"/>
    </source>
</evidence>
<dbReference type="InterPro" id="IPR050071">
    <property type="entry name" value="Dehydroquinate_synthase"/>
</dbReference>
<organism evidence="21 22">
    <name type="scientific">Faunimonas pinastri</name>
    <dbReference type="NCBI Taxonomy" id="1855383"/>
    <lineage>
        <taxon>Bacteria</taxon>
        <taxon>Pseudomonadati</taxon>
        <taxon>Pseudomonadota</taxon>
        <taxon>Alphaproteobacteria</taxon>
        <taxon>Hyphomicrobiales</taxon>
        <taxon>Afifellaceae</taxon>
        <taxon>Faunimonas</taxon>
    </lineage>
</organism>
<comment type="pathway">
    <text evidence="5 18">Metabolic intermediate biosynthesis; chorismate biosynthesis; chorismate from D-erythrose 4-phosphate and phosphoenolpyruvate: step 2/7.</text>
</comment>
<dbReference type="GO" id="GO:0008652">
    <property type="term" value="P:amino acid biosynthetic process"/>
    <property type="evidence" value="ECO:0007669"/>
    <property type="project" value="UniProtKB-KW"/>
</dbReference>
<dbReference type="EC" id="4.2.3.4" evidence="7 18"/>
<keyword evidence="13 18" id="KW-0862">Zinc</keyword>
<reference evidence="21 22" key="1">
    <citation type="submission" date="2016-10" db="EMBL/GenBank/DDBJ databases">
        <authorList>
            <person name="de Groot N.N."/>
        </authorList>
    </citation>
    <scope>NUCLEOTIDE SEQUENCE [LARGE SCALE GENOMIC DNA]</scope>
    <source>
        <strain evidence="21 22">A52C2</strain>
    </source>
</reference>
<dbReference type="PIRSF" id="PIRSF001455">
    <property type="entry name" value="DHQ_synth"/>
    <property type="match status" value="1"/>
</dbReference>
<dbReference type="FunFam" id="3.40.50.1970:FF:000001">
    <property type="entry name" value="3-dehydroquinate synthase"/>
    <property type="match status" value="1"/>
</dbReference>
<comment type="catalytic activity">
    <reaction evidence="1 18">
        <text>7-phospho-2-dehydro-3-deoxy-D-arabino-heptonate = 3-dehydroquinate + phosphate</text>
        <dbReference type="Rhea" id="RHEA:21968"/>
        <dbReference type="ChEBI" id="CHEBI:32364"/>
        <dbReference type="ChEBI" id="CHEBI:43474"/>
        <dbReference type="ChEBI" id="CHEBI:58394"/>
        <dbReference type="EC" id="4.2.3.4"/>
    </reaction>
</comment>
<sequence>MTSQTIRVELGTRSYDILIGEGLLAQAGERIAAVLPGARVALVTDENVARIHLETVSASLERAGIGVTTVVVPAGEASKKFDRLQEVVETVVGARLERGDAVVALGGGVIGDLAGFAAAIVRRGMRFVQIPTTLLAQVDSSVGGKTGINSRHGKNLVGAFYQPQLVLAATDALDTLPRREFAAGYAEVAKYGLIGDAAFFAWLEANWQDVFSGGPARTEAIARSCQAKADTVAADERETGERALLNLGHTFGHALEAACGYDADRLVHGEGVAIGTALAHRFSVELGLCPAEDAERVERHLQAVGLPTRISDIPGGPLSADELMTHIGQDKKVKRGRLTFILTHGIGRSFIADDVSPERVRDFLQRELST</sequence>
<dbReference type="Gene3D" id="3.40.50.1970">
    <property type="match status" value="1"/>
</dbReference>
<proteinExistence type="inferred from homology"/>
<feature type="binding site" evidence="18">
    <location>
        <position position="154"/>
    </location>
    <ligand>
        <name>NAD(+)</name>
        <dbReference type="ChEBI" id="CHEBI:57540"/>
    </ligand>
</feature>
<dbReference type="RefSeq" id="WP_238858142.1">
    <property type="nucleotide sequence ID" value="NZ_FOFG01000002.1"/>
</dbReference>
<feature type="binding site" evidence="18">
    <location>
        <position position="249"/>
    </location>
    <ligand>
        <name>Zn(2+)</name>
        <dbReference type="ChEBI" id="CHEBI:29105"/>
    </ligand>
</feature>
<feature type="binding site" evidence="18">
    <location>
        <position position="145"/>
    </location>
    <ligand>
        <name>NAD(+)</name>
        <dbReference type="ChEBI" id="CHEBI:57540"/>
    </ligand>
</feature>
<evidence type="ECO:0000313" key="21">
    <source>
        <dbReference type="EMBL" id="SEP97056.1"/>
    </source>
</evidence>
<gene>
    <name evidence="18" type="primary">aroB</name>
    <name evidence="21" type="ORF">SAMN05216548_10272</name>
</gene>
<comment type="cofactor">
    <cofactor evidence="18">
        <name>Co(2+)</name>
        <dbReference type="ChEBI" id="CHEBI:48828"/>
    </cofactor>
    <cofactor evidence="18">
        <name>Zn(2+)</name>
        <dbReference type="ChEBI" id="CHEBI:29105"/>
    </cofactor>
    <text evidence="18">Binds 1 divalent metal cation per subunit. Can use either Co(2+) or Zn(2+).</text>
</comment>
<dbReference type="InterPro" id="IPR030963">
    <property type="entry name" value="DHQ_synth_fam"/>
</dbReference>
<evidence type="ECO:0000259" key="19">
    <source>
        <dbReference type="Pfam" id="PF01761"/>
    </source>
</evidence>
<comment type="similarity">
    <text evidence="6 18">Belongs to the sugar phosphate cyclases superfamily. Dehydroquinate synthase family.</text>
</comment>
<dbReference type="Gene3D" id="1.20.1090.10">
    <property type="entry name" value="Dehydroquinate synthase-like - alpha domain"/>
    <property type="match status" value="1"/>
</dbReference>
<evidence type="ECO:0000256" key="7">
    <source>
        <dbReference type="ARBA" id="ARBA00013031"/>
    </source>
</evidence>
<evidence type="ECO:0000256" key="3">
    <source>
        <dbReference type="ARBA" id="ARBA00003485"/>
    </source>
</evidence>
<keyword evidence="16 18" id="KW-0456">Lyase</keyword>
<dbReference type="Pfam" id="PF01761">
    <property type="entry name" value="DHQ_synthase"/>
    <property type="match status" value="1"/>
</dbReference>
<dbReference type="NCBIfam" id="TIGR01357">
    <property type="entry name" value="aroB"/>
    <property type="match status" value="1"/>
</dbReference>
<evidence type="ECO:0000256" key="4">
    <source>
        <dbReference type="ARBA" id="ARBA00004496"/>
    </source>
</evidence>
<dbReference type="EMBL" id="FOFG01000002">
    <property type="protein sequence ID" value="SEP97056.1"/>
    <property type="molecule type" value="Genomic_DNA"/>
</dbReference>
<evidence type="ECO:0000256" key="17">
    <source>
        <dbReference type="ARBA" id="ARBA00023285"/>
    </source>
</evidence>
<feature type="domain" description="3-dehydroquinate synthase C-terminal" evidence="20">
    <location>
        <begin position="184"/>
        <end position="333"/>
    </location>
</feature>